<dbReference type="InterPro" id="IPR001909">
    <property type="entry name" value="KRAB"/>
</dbReference>
<dbReference type="InterPro" id="IPR036051">
    <property type="entry name" value="KRAB_dom_sf"/>
</dbReference>
<organism evidence="2 3">
    <name type="scientific">Bos indicus x Bos taurus</name>
    <name type="common">Hybrid cattle</name>
    <dbReference type="NCBI Taxonomy" id="30522"/>
    <lineage>
        <taxon>Eukaryota</taxon>
        <taxon>Metazoa</taxon>
        <taxon>Chordata</taxon>
        <taxon>Craniata</taxon>
        <taxon>Vertebrata</taxon>
        <taxon>Euteleostomi</taxon>
        <taxon>Mammalia</taxon>
        <taxon>Eutheria</taxon>
        <taxon>Laurasiatheria</taxon>
        <taxon>Artiodactyla</taxon>
        <taxon>Ruminantia</taxon>
        <taxon>Pecora</taxon>
        <taxon>Bovidae</taxon>
        <taxon>Bovinae</taxon>
        <taxon>Bos</taxon>
    </lineage>
</organism>
<reference evidence="2 3" key="1">
    <citation type="submission" date="2018-11" db="EMBL/GenBank/DDBJ databases">
        <title>Haplotype-resolved cattle genomes.</title>
        <authorList>
            <person name="Low W.Y."/>
            <person name="Tearle R."/>
            <person name="Bickhart D.M."/>
            <person name="Rosen B.D."/>
            <person name="Koren S."/>
            <person name="Rhie A."/>
            <person name="Hiendleder S."/>
            <person name="Phillippy A.M."/>
            <person name="Smith T.P.L."/>
            <person name="Williams J.L."/>
        </authorList>
    </citation>
    <scope>NUCLEOTIDE SEQUENCE [LARGE SCALE GENOMIC DNA]</scope>
</reference>
<proteinExistence type="predicted"/>
<accession>A0A4W2HE24</accession>
<dbReference type="AlphaFoldDB" id="A0A4W2HE24"/>
<dbReference type="GeneTree" id="ENSGT00940000163859"/>
<evidence type="ECO:0000313" key="3">
    <source>
        <dbReference type="Proteomes" id="UP000429181"/>
    </source>
</evidence>
<name>A0A4W2HE24_BOBOX</name>
<evidence type="ECO:0000313" key="2">
    <source>
        <dbReference type="Ensembl" id="ENSBIXP00005029199.1"/>
    </source>
</evidence>
<dbReference type="GO" id="GO:0006355">
    <property type="term" value="P:regulation of DNA-templated transcription"/>
    <property type="evidence" value="ECO:0007669"/>
    <property type="project" value="InterPro"/>
</dbReference>
<dbReference type="Pfam" id="PF01352">
    <property type="entry name" value="KRAB"/>
    <property type="match status" value="1"/>
</dbReference>
<dbReference type="Proteomes" id="UP000429181">
    <property type="component" value="Chromosome 5"/>
</dbReference>
<dbReference type="Gene3D" id="6.10.140.140">
    <property type="match status" value="1"/>
</dbReference>
<dbReference type="SUPFAM" id="SSF109640">
    <property type="entry name" value="KRAB domain (Kruppel-associated box)"/>
    <property type="match status" value="1"/>
</dbReference>
<feature type="domain" description="KRAB" evidence="1">
    <location>
        <begin position="8"/>
        <end position="78"/>
    </location>
</feature>
<evidence type="ECO:0000259" key="1">
    <source>
        <dbReference type="PROSITE" id="PS50805"/>
    </source>
</evidence>
<dbReference type="SMART" id="SM00349">
    <property type="entry name" value="KRAB"/>
    <property type="match status" value="1"/>
</dbReference>
<reference evidence="2" key="2">
    <citation type="submission" date="2025-08" db="UniProtKB">
        <authorList>
            <consortium name="Ensembl"/>
        </authorList>
    </citation>
    <scope>IDENTIFICATION</scope>
</reference>
<dbReference type="PROSITE" id="PS50805">
    <property type="entry name" value="KRAB"/>
    <property type="match status" value="1"/>
</dbReference>
<dbReference type="Ensembl" id="ENSBIXT00005011515.1">
    <property type="protein sequence ID" value="ENSBIXP00005029199.1"/>
    <property type="gene ID" value="ENSBIXG00005000383.1"/>
</dbReference>
<sequence>MAMTQRPITYTDVIIEFFYMRGNSLTFVQKKLYPDVMMEKCSNLVSVDHSIPKPDIIVLKQGKEPWMVVREEKRSWSIDLDSRYKIISITTGILT</sequence>
<protein>
    <recommendedName>
        <fullName evidence="1">KRAB domain-containing protein</fullName>
    </recommendedName>
</protein>